<keyword evidence="6" id="KW-0963">Cytoplasm</keyword>
<dbReference type="InterPro" id="IPR042491">
    <property type="entry name" value="Vps35_C"/>
</dbReference>
<dbReference type="PIRSF" id="PIRSF009375">
    <property type="entry name" value="Retromer_Vps35"/>
    <property type="match status" value="1"/>
</dbReference>
<dbReference type="OrthoDB" id="10258141at2759"/>
<dbReference type="CTD" id="55737"/>
<protein>
    <recommendedName>
        <fullName evidence="10">Vacuolar protein sorting-associated protein 35</fullName>
    </recommendedName>
</protein>
<dbReference type="InterPro" id="IPR005378">
    <property type="entry name" value="Vps35"/>
</dbReference>
<dbReference type="PANTHER" id="PTHR11099">
    <property type="entry name" value="VACUOLAR SORTING PROTEIN 35"/>
    <property type="match status" value="1"/>
</dbReference>
<dbReference type="GO" id="GO:0005770">
    <property type="term" value="C:late endosome"/>
    <property type="evidence" value="ECO:0007669"/>
    <property type="project" value="TreeGrafter"/>
</dbReference>
<dbReference type="GO" id="GO:0005829">
    <property type="term" value="C:cytosol"/>
    <property type="evidence" value="ECO:0007669"/>
    <property type="project" value="GOC"/>
</dbReference>
<dbReference type="FunFam" id="1.25.40.660:FF:000003">
    <property type="entry name" value="Vacuolar protein sorting-associated protein 35"/>
    <property type="match status" value="1"/>
</dbReference>
<dbReference type="Gene3D" id="1.25.40.660">
    <property type="entry name" value="Vacuolar protein sorting-associated protein 35, helical subcomplex Vps35-C"/>
    <property type="match status" value="1"/>
</dbReference>
<evidence type="ECO:0000256" key="2">
    <source>
        <dbReference type="ARBA" id="ARBA00004394"/>
    </source>
</evidence>
<dbReference type="OMA" id="YIRSREY"/>
<dbReference type="GO" id="GO:0030906">
    <property type="term" value="C:retromer, cargo-selective complex"/>
    <property type="evidence" value="ECO:0007669"/>
    <property type="project" value="InterPro"/>
</dbReference>
<keyword evidence="8" id="KW-0333">Golgi apparatus</keyword>
<dbReference type="Proteomes" id="UP000594260">
    <property type="component" value="Unplaced"/>
</dbReference>
<dbReference type="RefSeq" id="XP_022667039.1">
    <property type="nucleotide sequence ID" value="XM_022811304.1"/>
</dbReference>
<dbReference type="InParanoid" id="A0A7M7KHW0"/>
<dbReference type="GO" id="GO:0000139">
    <property type="term" value="C:Golgi membrane"/>
    <property type="evidence" value="ECO:0007669"/>
    <property type="project" value="UniProtKB-SubCell"/>
</dbReference>
<name>A0A7M7KHW0_VARDE</name>
<evidence type="ECO:0000256" key="10">
    <source>
        <dbReference type="PIRNR" id="PIRNR009375"/>
    </source>
</evidence>
<dbReference type="GeneID" id="111252811"/>
<evidence type="ECO:0000256" key="7">
    <source>
        <dbReference type="ARBA" id="ARBA00022927"/>
    </source>
</evidence>
<comment type="similarity">
    <text evidence="4 10">Belongs to the VPS35 family.</text>
</comment>
<dbReference type="Pfam" id="PF03635">
    <property type="entry name" value="Vps35"/>
    <property type="match status" value="1"/>
</dbReference>
<keyword evidence="12" id="KW-1185">Reference proteome</keyword>
<evidence type="ECO:0000256" key="1">
    <source>
        <dbReference type="ARBA" id="ARBA00004170"/>
    </source>
</evidence>
<evidence type="ECO:0000313" key="11">
    <source>
        <dbReference type="EnsemblMetazoa" id="XP_022667039"/>
    </source>
</evidence>
<evidence type="ECO:0000256" key="3">
    <source>
        <dbReference type="ARBA" id="ARBA00004496"/>
    </source>
</evidence>
<evidence type="ECO:0000256" key="6">
    <source>
        <dbReference type="ARBA" id="ARBA00022490"/>
    </source>
</evidence>
<accession>A0A7M7KHW0</accession>
<keyword evidence="5 10" id="KW-0813">Transport</keyword>
<dbReference type="FunCoup" id="A0A7M7KHW0">
    <property type="interactions" value="2316"/>
</dbReference>
<dbReference type="AlphaFoldDB" id="A0A7M7KHW0"/>
<comment type="function">
    <text evidence="10">Plays a role in vesicular protein sorting.</text>
</comment>
<dbReference type="GO" id="GO:0006886">
    <property type="term" value="P:intracellular protein transport"/>
    <property type="evidence" value="ECO:0007669"/>
    <property type="project" value="TreeGrafter"/>
</dbReference>
<keyword evidence="7 10" id="KW-0653">Protein transport</keyword>
<comment type="subcellular location">
    <subcellularLocation>
        <location evidence="3">Cytoplasm</location>
    </subcellularLocation>
    <subcellularLocation>
        <location evidence="2">Golgi apparatus membrane</location>
    </subcellularLocation>
    <subcellularLocation>
        <location evidence="1">Membrane</location>
        <topology evidence="1">Peripheral membrane protein</topology>
    </subcellularLocation>
</comment>
<evidence type="ECO:0000256" key="8">
    <source>
        <dbReference type="ARBA" id="ARBA00023034"/>
    </source>
</evidence>
<proteinExistence type="inferred from homology"/>
<keyword evidence="9" id="KW-0472">Membrane</keyword>
<dbReference type="PANTHER" id="PTHR11099:SF0">
    <property type="entry name" value="VACUOLAR PROTEIN SORTING-ASSOCIATED PROTEIN 35"/>
    <property type="match status" value="1"/>
</dbReference>
<organism evidence="11 12">
    <name type="scientific">Varroa destructor</name>
    <name type="common">Honeybee mite</name>
    <dbReference type="NCBI Taxonomy" id="109461"/>
    <lineage>
        <taxon>Eukaryota</taxon>
        <taxon>Metazoa</taxon>
        <taxon>Ecdysozoa</taxon>
        <taxon>Arthropoda</taxon>
        <taxon>Chelicerata</taxon>
        <taxon>Arachnida</taxon>
        <taxon>Acari</taxon>
        <taxon>Parasitiformes</taxon>
        <taxon>Mesostigmata</taxon>
        <taxon>Gamasina</taxon>
        <taxon>Dermanyssoidea</taxon>
        <taxon>Varroidae</taxon>
        <taxon>Varroa</taxon>
    </lineage>
</organism>
<evidence type="ECO:0000256" key="5">
    <source>
        <dbReference type="ARBA" id="ARBA00022448"/>
    </source>
</evidence>
<evidence type="ECO:0000256" key="9">
    <source>
        <dbReference type="ARBA" id="ARBA00023136"/>
    </source>
</evidence>
<dbReference type="GO" id="GO:0042147">
    <property type="term" value="P:retrograde transport, endosome to Golgi"/>
    <property type="evidence" value="ECO:0007669"/>
    <property type="project" value="InterPro"/>
</dbReference>
<evidence type="ECO:0000313" key="12">
    <source>
        <dbReference type="Proteomes" id="UP000594260"/>
    </source>
</evidence>
<sequence length="821" mass="93048">MPATPLTPGEDQEKLLDDALAVVKVQAFQMKRMLDKDKLMEALKHASTMLGELRTSLLSPKNYYELYMLVTNELCHLAIFLMDEIDKGVYKGRKMSDLYELVQYAGNIIPRLYLLITMGLVYMKAHPASRKDILKDLVEMCRGVQHPLRGLFLRNYLLQCTRNILPDSDGTSEEPEQQHSALSPDAKDGLLMYTRESEVGLPGSVRDSVDFVLANFGEMNKLWVRMQHQGHSRERERREKERQELKLLVGTNLVRLSQLEAVDLDRYRKVVLPGILEQVVSCRDAIAQEYLMECIIQVFPDEFHLQTLQSFLKACAELRQQVNVKTVIISLIERLAAYAVRTDGPGIPADIALFEIFSQQITAIIQSREDMPAQDIIALQVALVNLAIKCYRDRIDYVDLVLNKTAEIFGRLGIKAVQSDTPVAKEMLKLLKIPVDTYNDVITLLKLENLVNCLDMLDVKGRKTMSILIANNVIDNETKLSTVEQVETVLSKLLQVLIQSGDESLDSVDIDDFVEEQNLVARLISLMQADSPDDQYLILNAARKLLTDGGAERIRYTLPTIVFQSLQLARRFYQIRKEDEKWSRKVAKIFQNVLQTIDALTKAEGCSAELTLRLYLEAALGADRIAFTDHDTVAYNFLSQAFSLLEEEVSDSKAQLAAVTLIIGTLQQTSCFNEESHAPLRNQCARVAANLLKKPDQCRAVSTCAHVFWSGRTNAGDELRDGKRVAECLKKGVRFASQCMDSGVQAQLFCELLNNYIYFFEKGNVEHIRIDTLNQLIAKIHELLQTADKCDEVEQIQAHFERTLERLQMKSSEPIYEGLTL</sequence>
<reference evidence="11" key="1">
    <citation type="submission" date="2021-01" db="UniProtKB">
        <authorList>
            <consortium name="EnsemblMetazoa"/>
        </authorList>
    </citation>
    <scope>IDENTIFICATION</scope>
</reference>
<dbReference type="EnsemblMetazoa" id="XM_022811304">
    <property type="protein sequence ID" value="XP_022667039"/>
    <property type="gene ID" value="LOC111252811"/>
</dbReference>
<dbReference type="KEGG" id="vde:111252811"/>
<evidence type="ECO:0000256" key="4">
    <source>
        <dbReference type="ARBA" id="ARBA00006536"/>
    </source>
</evidence>